<keyword evidence="2" id="KW-0472">Membrane</keyword>
<accession>A0AAN7KZC1</accession>
<feature type="region of interest" description="Disordered" evidence="1">
    <location>
        <begin position="1"/>
        <end position="20"/>
    </location>
</feature>
<evidence type="ECO:0000256" key="1">
    <source>
        <dbReference type="SAM" id="MobiDB-lite"/>
    </source>
</evidence>
<name>A0AAN7KZC1_9MYRT</name>
<sequence>MTFTRPKKKRGFRGSHPGSGKARLVKVGEHYVYGGMRQWMILMTIGDQKKPCGEAVASLTVSCERGSCAPSPLLFLWAPIFTCVLYASSLLLPILQFSL</sequence>
<keyword evidence="4" id="KW-1185">Reference proteome</keyword>
<comment type="caution">
    <text evidence="3">The sequence shown here is derived from an EMBL/GenBank/DDBJ whole genome shotgun (WGS) entry which is preliminary data.</text>
</comment>
<feature type="compositionally biased region" description="Basic residues" evidence="1">
    <location>
        <begin position="1"/>
        <end position="13"/>
    </location>
</feature>
<proteinExistence type="predicted"/>
<reference evidence="3 4" key="1">
    <citation type="journal article" date="2023" name="Hortic Res">
        <title>Pangenome of water caltrop reveals structural variations and asymmetric subgenome divergence after allopolyploidization.</title>
        <authorList>
            <person name="Zhang X."/>
            <person name="Chen Y."/>
            <person name="Wang L."/>
            <person name="Yuan Y."/>
            <person name="Fang M."/>
            <person name="Shi L."/>
            <person name="Lu R."/>
            <person name="Comes H.P."/>
            <person name="Ma Y."/>
            <person name="Chen Y."/>
            <person name="Huang G."/>
            <person name="Zhou Y."/>
            <person name="Zheng Z."/>
            <person name="Qiu Y."/>
        </authorList>
    </citation>
    <scope>NUCLEOTIDE SEQUENCE [LARGE SCALE GENOMIC DNA]</scope>
    <source>
        <tissue evidence="3">Roots</tissue>
    </source>
</reference>
<dbReference type="Proteomes" id="UP001345219">
    <property type="component" value="Chromosome 22"/>
</dbReference>
<dbReference type="AlphaFoldDB" id="A0AAN7KZC1"/>
<keyword evidence="2" id="KW-0812">Transmembrane</keyword>
<dbReference type="EMBL" id="JAXIOK010000004">
    <property type="protein sequence ID" value="KAK4773168.1"/>
    <property type="molecule type" value="Genomic_DNA"/>
</dbReference>
<gene>
    <name evidence="3" type="ORF">SAY87_028187</name>
</gene>
<protein>
    <submittedName>
        <fullName evidence="3">Uncharacterized protein</fullName>
    </submittedName>
</protein>
<keyword evidence="2" id="KW-1133">Transmembrane helix</keyword>
<evidence type="ECO:0000313" key="3">
    <source>
        <dbReference type="EMBL" id="KAK4773168.1"/>
    </source>
</evidence>
<feature type="transmembrane region" description="Helical" evidence="2">
    <location>
        <begin position="74"/>
        <end position="95"/>
    </location>
</feature>
<evidence type="ECO:0000256" key="2">
    <source>
        <dbReference type="SAM" id="Phobius"/>
    </source>
</evidence>
<evidence type="ECO:0000313" key="4">
    <source>
        <dbReference type="Proteomes" id="UP001345219"/>
    </source>
</evidence>
<organism evidence="3 4">
    <name type="scientific">Trapa incisa</name>
    <dbReference type="NCBI Taxonomy" id="236973"/>
    <lineage>
        <taxon>Eukaryota</taxon>
        <taxon>Viridiplantae</taxon>
        <taxon>Streptophyta</taxon>
        <taxon>Embryophyta</taxon>
        <taxon>Tracheophyta</taxon>
        <taxon>Spermatophyta</taxon>
        <taxon>Magnoliopsida</taxon>
        <taxon>eudicotyledons</taxon>
        <taxon>Gunneridae</taxon>
        <taxon>Pentapetalae</taxon>
        <taxon>rosids</taxon>
        <taxon>malvids</taxon>
        <taxon>Myrtales</taxon>
        <taxon>Lythraceae</taxon>
        <taxon>Trapa</taxon>
    </lineage>
</organism>